<evidence type="ECO:0000313" key="3">
    <source>
        <dbReference type="EMBL" id="QCQ23324.1"/>
    </source>
</evidence>
<dbReference type="Proteomes" id="UP000298602">
    <property type="component" value="Chromosome"/>
</dbReference>
<dbReference type="InterPro" id="IPR025711">
    <property type="entry name" value="PepSY"/>
</dbReference>
<reference evidence="3 4" key="1">
    <citation type="submission" date="2019-05" db="EMBL/GenBank/DDBJ databases">
        <title>The Complete Genome Sequence of the n-alkane-degrading Desulfoglaeba alkanexedens ALDC reveals multiple alkylsuccinate synthase gene clusters.</title>
        <authorList>
            <person name="Callaghan A.V."/>
            <person name="Davidova I.A."/>
            <person name="Duncan K.E."/>
            <person name="Morris B."/>
            <person name="McInerney M.J."/>
        </authorList>
    </citation>
    <scope>NUCLEOTIDE SEQUENCE [LARGE SCALE GENOMIC DNA]</scope>
    <source>
        <strain evidence="3 4">ALDC</strain>
    </source>
</reference>
<dbReference type="KEGG" id="dax:FDQ92_14790"/>
<reference evidence="3 4" key="2">
    <citation type="submission" date="2019-05" db="EMBL/GenBank/DDBJ databases">
        <authorList>
            <person name="Suflita J.M."/>
            <person name="Marks C.R."/>
        </authorList>
    </citation>
    <scope>NUCLEOTIDE SEQUENCE [LARGE SCALE GENOMIC DNA]</scope>
    <source>
        <strain evidence="3 4">ALDC</strain>
    </source>
</reference>
<organism evidence="3 4">
    <name type="scientific">Desulfoglaeba alkanexedens ALDC</name>
    <dbReference type="NCBI Taxonomy" id="980445"/>
    <lineage>
        <taxon>Bacteria</taxon>
        <taxon>Pseudomonadati</taxon>
        <taxon>Thermodesulfobacteriota</taxon>
        <taxon>Syntrophobacteria</taxon>
        <taxon>Syntrophobacterales</taxon>
        <taxon>Syntrophobacteraceae</taxon>
        <taxon>Desulfoglaeba</taxon>
    </lineage>
</organism>
<feature type="compositionally biased region" description="Basic and acidic residues" evidence="1">
    <location>
        <begin position="162"/>
        <end position="177"/>
    </location>
</feature>
<keyword evidence="4" id="KW-1185">Reference proteome</keyword>
<evidence type="ECO:0000259" key="2">
    <source>
        <dbReference type="Pfam" id="PF03413"/>
    </source>
</evidence>
<sequence>MLLHLFFMVRGIEESSGRHRTNGRPGAHCRNNRTSEGGIVMKKRLCALIGVGVLFAGIAATGMTYADENDQVIRDGTIPVRVAEADFPSLARVTLDEAIQQALVAVPGQVLGVQLEEENGFLVYEVEVVNADRAVVDVEVDAGSGEVLAIDQDNDEDEADSEEHRDAGDEVGQERED</sequence>
<dbReference type="Pfam" id="PF03413">
    <property type="entry name" value="PepSY"/>
    <property type="match status" value="1"/>
</dbReference>
<evidence type="ECO:0000313" key="4">
    <source>
        <dbReference type="Proteomes" id="UP000298602"/>
    </source>
</evidence>
<feature type="compositionally biased region" description="Acidic residues" evidence="1">
    <location>
        <begin position="152"/>
        <end position="161"/>
    </location>
</feature>
<dbReference type="OrthoDB" id="5421567at2"/>
<accession>A0A4P8L5Z6</accession>
<proteinExistence type="predicted"/>
<dbReference type="AlphaFoldDB" id="A0A4P8L5Z6"/>
<evidence type="ECO:0000256" key="1">
    <source>
        <dbReference type="SAM" id="MobiDB-lite"/>
    </source>
</evidence>
<feature type="region of interest" description="Disordered" evidence="1">
    <location>
        <begin position="146"/>
        <end position="177"/>
    </location>
</feature>
<dbReference type="EMBL" id="CP040098">
    <property type="protein sequence ID" value="QCQ23324.1"/>
    <property type="molecule type" value="Genomic_DNA"/>
</dbReference>
<name>A0A4P8L5Z6_9BACT</name>
<dbReference type="Gene3D" id="3.10.450.40">
    <property type="match status" value="1"/>
</dbReference>
<protein>
    <recommendedName>
        <fullName evidence="2">PepSY domain-containing protein</fullName>
    </recommendedName>
</protein>
<feature type="domain" description="PepSY" evidence="2">
    <location>
        <begin position="93"/>
        <end position="150"/>
    </location>
</feature>
<gene>
    <name evidence="3" type="ORF">FDQ92_14790</name>
</gene>